<protein>
    <submittedName>
        <fullName evidence="1">Uncharacterized protein</fullName>
    </submittedName>
</protein>
<dbReference type="EMBL" id="JBBPFD010000315">
    <property type="protein sequence ID" value="KAK7879219.1"/>
    <property type="molecule type" value="Genomic_DNA"/>
</dbReference>
<dbReference type="Proteomes" id="UP001460270">
    <property type="component" value="Unassembled WGS sequence"/>
</dbReference>
<reference evidence="2" key="1">
    <citation type="submission" date="2024-04" db="EMBL/GenBank/DDBJ databases">
        <title>Salinicola lusitanus LLJ914,a marine bacterium isolated from the Okinawa Trough.</title>
        <authorList>
            <person name="Li J."/>
        </authorList>
    </citation>
    <scope>NUCLEOTIDE SEQUENCE [LARGE SCALE GENOMIC DNA]</scope>
</reference>
<accession>A0AAW0MQZ4</accession>
<organism evidence="1 2">
    <name type="scientific">Mugilogobius chulae</name>
    <name type="common">yellowstripe goby</name>
    <dbReference type="NCBI Taxonomy" id="88201"/>
    <lineage>
        <taxon>Eukaryota</taxon>
        <taxon>Metazoa</taxon>
        <taxon>Chordata</taxon>
        <taxon>Craniata</taxon>
        <taxon>Vertebrata</taxon>
        <taxon>Euteleostomi</taxon>
        <taxon>Actinopterygii</taxon>
        <taxon>Neopterygii</taxon>
        <taxon>Teleostei</taxon>
        <taxon>Neoteleostei</taxon>
        <taxon>Acanthomorphata</taxon>
        <taxon>Gobiaria</taxon>
        <taxon>Gobiiformes</taxon>
        <taxon>Gobioidei</taxon>
        <taxon>Gobiidae</taxon>
        <taxon>Gobionellinae</taxon>
        <taxon>Mugilogobius</taxon>
    </lineage>
</organism>
<evidence type="ECO:0000313" key="1">
    <source>
        <dbReference type="EMBL" id="KAK7879219.1"/>
    </source>
</evidence>
<proteinExistence type="predicted"/>
<keyword evidence="2" id="KW-1185">Reference proteome</keyword>
<name>A0AAW0MQZ4_9GOBI</name>
<dbReference type="AlphaFoldDB" id="A0AAW0MQZ4"/>
<gene>
    <name evidence="1" type="ORF">WMY93_034000</name>
</gene>
<comment type="caution">
    <text evidence="1">The sequence shown here is derived from an EMBL/GenBank/DDBJ whole genome shotgun (WGS) entry which is preliminary data.</text>
</comment>
<evidence type="ECO:0000313" key="2">
    <source>
        <dbReference type="Proteomes" id="UP001460270"/>
    </source>
</evidence>
<sequence length="111" mass="12401">MQCVELLRKRTLDLEPWDRCKTKRVCLGAELVTDCPMETCDSSNVTNQLQLQPHAQLKPGLAPGSGLGWVLDWVWVLVWVWVRSCASAASEENLATSTTSWAFSQSQDSSF</sequence>